<keyword evidence="1" id="KW-0436">Ligase</keyword>
<keyword evidence="3" id="KW-0067">ATP-binding</keyword>
<evidence type="ECO:0000256" key="3">
    <source>
        <dbReference type="ARBA" id="ARBA00022840"/>
    </source>
</evidence>
<dbReference type="OrthoDB" id="1715729at2759"/>
<dbReference type="Proteomes" id="UP000585474">
    <property type="component" value="Unassembled WGS sequence"/>
</dbReference>
<dbReference type="SUPFAM" id="SSF52374">
    <property type="entry name" value="Nucleotidylyl transferase"/>
    <property type="match status" value="1"/>
</dbReference>
<dbReference type="GO" id="GO:0005524">
    <property type="term" value="F:ATP binding"/>
    <property type="evidence" value="ECO:0007669"/>
    <property type="project" value="UniProtKB-KW"/>
</dbReference>
<dbReference type="InterPro" id="IPR050081">
    <property type="entry name" value="Ile-tRNA_ligase"/>
</dbReference>
<comment type="caution">
    <text evidence="7">The sequence shown here is derived from an EMBL/GenBank/DDBJ whole genome shotgun (WGS) entry which is preliminary data.</text>
</comment>
<dbReference type="EMBL" id="BJWL01000024">
    <property type="protein sequence ID" value="GFZ14014.1"/>
    <property type="molecule type" value="Genomic_DNA"/>
</dbReference>
<evidence type="ECO:0000256" key="4">
    <source>
        <dbReference type="ARBA" id="ARBA00022917"/>
    </source>
</evidence>
<keyword evidence="8" id="KW-1185">Reference proteome</keyword>
<dbReference type="Pfam" id="PF00133">
    <property type="entry name" value="tRNA-synt_1"/>
    <property type="match status" value="1"/>
</dbReference>
<keyword evidence="5 7" id="KW-0030">Aminoacyl-tRNA synthetase</keyword>
<dbReference type="Gene3D" id="3.40.50.620">
    <property type="entry name" value="HUPs"/>
    <property type="match status" value="1"/>
</dbReference>
<gene>
    <name evidence="7" type="ORF">Acr_24g0002040</name>
</gene>
<accession>A0A7J0GTZ2</accession>
<dbReference type="GO" id="GO:0004822">
    <property type="term" value="F:isoleucine-tRNA ligase activity"/>
    <property type="evidence" value="ECO:0007669"/>
    <property type="project" value="TreeGrafter"/>
</dbReference>
<keyword evidence="2" id="KW-0547">Nucleotide-binding</keyword>
<dbReference type="PANTHER" id="PTHR42765:SF1">
    <property type="entry name" value="ISOLEUCINE--TRNA LIGASE, MITOCHONDRIAL"/>
    <property type="match status" value="1"/>
</dbReference>
<keyword evidence="4" id="KW-0648">Protein biosynthesis</keyword>
<protein>
    <submittedName>
        <fullName evidence="7">tRNA synthetase class I (I, L, M and V) family protein</fullName>
    </submittedName>
</protein>
<evidence type="ECO:0000313" key="8">
    <source>
        <dbReference type="Proteomes" id="UP000585474"/>
    </source>
</evidence>
<dbReference type="PANTHER" id="PTHR42765">
    <property type="entry name" value="SOLEUCYL-TRNA SYNTHETASE"/>
    <property type="match status" value="1"/>
</dbReference>
<organism evidence="7 8">
    <name type="scientific">Actinidia rufa</name>
    <dbReference type="NCBI Taxonomy" id="165716"/>
    <lineage>
        <taxon>Eukaryota</taxon>
        <taxon>Viridiplantae</taxon>
        <taxon>Streptophyta</taxon>
        <taxon>Embryophyta</taxon>
        <taxon>Tracheophyta</taxon>
        <taxon>Spermatophyta</taxon>
        <taxon>Magnoliopsida</taxon>
        <taxon>eudicotyledons</taxon>
        <taxon>Gunneridae</taxon>
        <taxon>Pentapetalae</taxon>
        <taxon>asterids</taxon>
        <taxon>Ericales</taxon>
        <taxon>Actinidiaceae</taxon>
        <taxon>Actinidia</taxon>
    </lineage>
</organism>
<sequence length="129" mass="14276">MSLFYRPWPFGKKGKAPYVGVITHGFVLDERGLKMSKSLGNVVDPSIVIGGGKNQGEAPSYGADVLRLWVSSVDYTGDVMIGPQVLRQMSDIYRKLRGTLRFLLANLHDWEACSCFLITIAIGFTPPLR</sequence>
<evidence type="ECO:0000256" key="5">
    <source>
        <dbReference type="ARBA" id="ARBA00023146"/>
    </source>
</evidence>
<evidence type="ECO:0000259" key="6">
    <source>
        <dbReference type="Pfam" id="PF00133"/>
    </source>
</evidence>
<proteinExistence type="predicted"/>
<dbReference type="GO" id="GO:0006428">
    <property type="term" value="P:isoleucyl-tRNA aminoacylation"/>
    <property type="evidence" value="ECO:0007669"/>
    <property type="project" value="TreeGrafter"/>
</dbReference>
<feature type="domain" description="Aminoacyl-tRNA synthetase class Ia" evidence="6">
    <location>
        <begin position="13"/>
        <end position="80"/>
    </location>
</feature>
<name>A0A7J0GTZ2_9ERIC</name>
<evidence type="ECO:0000256" key="2">
    <source>
        <dbReference type="ARBA" id="ARBA00022741"/>
    </source>
</evidence>
<dbReference type="InterPro" id="IPR002300">
    <property type="entry name" value="aa-tRNA-synth_Ia"/>
</dbReference>
<dbReference type="AlphaFoldDB" id="A0A7J0GTZ2"/>
<reference evidence="7 8" key="1">
    <citation type="submission" date="2019-07" db="EMBL/GenBank/DDBJ databases">
        <title>De Novo Assembly of kiwifruit Actinidia rufa.</title>
        <authorList>
            <person name="Sugita-Konishi S."/>
            <person name="Sato K."/>
            <person name="Mori E."/>
            <person name="Abe Y."/>
            <person name="Kisaki G."/>
            <person name="Hamano K."/>
            <person name="Suezawa K."/>
            <person name="Otani M."/>
            <person name="Fukuda T."/>
            <person name="Manabe T."/>
            <person name="Gomi K."/>
            <person name="Tabuchi M."/>
            <person name="Akimitsu K."/>
            <person name="Kataoka I."/>
        </authorList>
    </citation>
    <scope>NUCLEOTIDE SEQUENCE [LARGE SCALE GENOMIC DNA]</scope>
    <source>
        <strain evidence="8">cv. Fuchu</strain>
    </source>
</reference>
<evidence type="ECO:0000256" key="1">
    <source>
        <dbReference type="ARBA" id="ARBA00022598"/>
    </source>
</evidence>
<dbReference type="GO" id="GO:0032543">
    <property type="term" value="P:mitochondrial translation"/>
    <property type="evidence" value="ECO:0007669"/>
    <property type="project" value="TreeGrafter"/>
</dbReference>
<evidence type="ECO:0000313" key="7">
    <source>
        <dbReference type="EMBL" id="GFZ14014.1"/>
    </source>
</evidence>
<dbReference type="InterPro" id="IPR014729">
    <property type="entry name" value="Rossmann-like_a/b/a_fold"/>
</dbReference>
<dbReference type="Gene3D" id="1.10.730.20">
    <property type="match status" value="1"/>
</dbReference>
<dbReference type="GO" id="GO:0005739">
    <property type="term" value="C:mitochondrion"/>
    <property type="evidence" value="ECO:0007669"/>
    <property type="project" value="TreeGrafter"/>
</dbReference>